<name>A0A7J7R5V9_RHIFE</name>
<protein>
    <submittedName>
        <fullName evidence="1">Uncharacterized protein</fullName>
    </submittedName>
</protein>
<dbReference type="AlphaFoldDB" id="A0A7J7R5V9"/>
<accession>A0A7J7R5V9</accession>
<dbReference type="EMBL" id="JACAGC010000030">
    <property type="protein sequence ID" value="KAF6271550.1"/>
    <property type="molecule type" value="Genomic_DNA"/>
</dbReference>
<reference evidence="1 2" key="1">
    <citation type="journal article" date="2020" name="Nature">
        <title>Six reference-quality genomes reveal evolution of bat adaptations.</title>
        <authorList>
            <person name="Jebb D."/>
            <person name="Huang Z."/>
            <person name="Pippel M."/>
            <person name="Hughes G.M."/>
            <person name="Lavrichenko K."/>
            <person name="Devanna P."/>
            <person name="Winkler S."/>
            <person name="Jermiin L.S."/>
            <person name="Skirmuntt E.C."/>
            <person name="Katzourakis A."/>
            <person name="Burkitt-Gray L."/>
            <person name="Ray D.A."/>
            <person name="Sullivan K.A.M."/>
            <person name="Roscito J.G."/>
            <person name="Kirilenko B.M."/>
            <person name="Davalos L.M."/>
            <person name="Corthals A.P."/>
            <person name="Power M.L."/>
            <person name="Jones G."/>
            <person name="Ransome R.D."/>
            <person name="Dechmann D.K.N."/>
            <person name="Locatelli A.G."/>
            <person name="Puechmaille S.J."/>
            <person name="Fedrigo O."/>
            <person name="Jarvis E.D."/>
            <person name="Hiller M."/>
            <person name="Vernes S.C."/>
            <person name="Myers E.W."/>
            <person name="Teeling E.C."/>
        </authorList>
    </citation>
    <scope>NUCLEOTIDE SEQUENCE [LARGE SCALE GENOMIC DNA]</scope>
    <source>
        <strain evidence="1">MRhiFer1</strain>
        <tissue evidence="1">Lung</tissue>
    </source>
</reference>
<dbReference type="Proteomes" id="UP000585614">
    <property type="component" value="Unassembled WGS sequence"/>
</dbReference>
<evidence type="ECO:0000313" key="1">
    <source>
        <dbReference type="EMBL" id="KAF6271550.1"/>
    </source>
</evidence>
<comment type="caution">
    <text evidence="1">The sequence shown here is derived from an EMBL/GenBank/DDBJ whole genome shotgun (WGS) entry which is preliminary data.</text>
</comment>
<proteinExistence type="predicted"/>
<evidence type="ECO:0000313" key="2">
    <source>
        <dbReference type="Proteomes" id="UP000585614"/>
    </source>
</evidence>
<organism evidence="1 2">
    <name type="scientific">Rhinolophus ferrumequinum</name>
    <name type="common">Greater horseshoe bat</name>
    <dbReference type="NCBI Taxonomy" id="59479"/>
    <lineage>
        <taxon>Eukaryota</taxon>
        <taxon>Metazoa</taxon>
        <taxon>Chordata</taxon>
        <taxon>Craniata</taxon>
        <taxon>Vertebrata</taxon>
        <taxon>Euteleostomi</taxon>
        <taxon>Mammalia</taxon>
        <taxon>Eutheria</taxon>
        <taxon>Laurasiatheria</taxon>
        <taxon>Chiroptera</taxon>
        <taxon>Yinpterochiroptera</taxon>
        <taxon>Rhinolophoidea</taxon>
        <taxon>Rhinolophidae</taxon>
        <taxon>Rhinolophinae</taxon>
        <taxon>Rhinolophus</taxon>
    </lineage>
</organism>
<gene>
    <name evidence="1" type="ORF">mRhiFer1_009654</name>
</gene>
<sequence>MAPWEQTKDLTDITVDSGRAVGRSLQRHVTAVVSGWAVGWLPEICASLVGGGWTAGHEAALISAFWSRTKAWAGGEAAVQGDALQSWRAHTPKSWGRWPLSLALRASVVSLSVALKGAGHTTSPRHLVVCLGSWAPWRLLGRQAQELTFPITLRLCLHPRTDPRRGQGPPFFLRLGPALAA</sequence>